<evidence type="ECO:0000256" key="5">
    <source>
        <dbReference type="ARBA" id="ARBA00012670"/>
    </source>
</evidence>
<keyword evidence="7" id="KW-0119">Carbohydrate metabolism</keyword>
<dbReference type="SUPFAM" id="SSF51445">
    <property type="entry name" value="(Trans)glycosidases"/>
    <property type="match status" value="1"/>
</dbReference>
<evidence type="ECO:0000256" key="7">
    <source>
        <dbReference type="ARBA" id="ARBA00023277"/>
    </source>
</evidence>
<reference evidence="10 11" key="1">
    <citation type="submission" date="2019-01" db="EMBL/GenBank/DDBJ databases">
        <title>PMF-metabolizing Aryl O-demethylase.</title>
        <authorList>
            <person name="Kim M."/>
        </authorList>
    </citation>
    <scope>NUCLEOTIDE SEQUENCE [LARGE SCALE GENOMIC DNA]</scope>
    <source>
        <strain evidence="10 11">PMF1</strain>
    </source>
</reference>
<evidence type="ECO:0000256" key="4">
    <source>
        <dbReference type="ARBA" id="ARBA00011165"/>
    </source>
</evidence>
<sequence length="498" mass="57091">MKVHVNEKRIVGKRDEMIYGHFIEHFHRQIYGGVYEPDSPLADEDGFRRDVLEAMKKIKVPILRWPGGCFVSSYHWKEAVGAKRTPMFDKSWRVEDPNTFGTDEYIKLCRKVGCEPYICTNAGTGTAEEMSDWVEYCNLESEGKYAGWRIENGGVQPYKVKYWSIGNENYGSWELGAKSAEEWGHLVRESAKMMVRVDPQTELSAAALTDLEWNINLLKNCGDYLKWISIHEYWDGINQTNDYADYEQSMAYTRNIGHSIDEVRGLLKAMKLENKIKIAFDEWNLRGWYHPNVHTIRQGISKEEYLYPRDENDDNSKYTMADAVFTACFLNTLNRNCDIVGMANYAPVVNTRGCIYTYPEGIVLRSTYFVFDLYVNYLGDIVLDSWNEDAAVMTVENKQGEAVTLDSVDILATSFSDREGLALAAVNKEAEKETSITLSFPCEGKHVTMYSISGSSTESYNDIGHQDVKIEEKDMGNFYMDMVIDLKPHSVNIIRIDE</sequence>
<dbReference type="InterPro" id="IPR017853">
    <property type="entry name" value="GH"/>
</dbReference>
<keyword evidence="6 10" id="KW-0378">Hydrolase</keyword>
<comment type="catalytic activity">
    <reaction evidence="1">
        <text>Hydrolysis of terminal non-reducing alpha-L-arabinofuranoside residues in alpha-L-arabinosides.</text>
        <dbReference type="EC" id="3.2.1.55"/>
    </reaction>
</comment>
<comment type="similarity">
    <text evidence="3">Belongs to the glycosyl hydrolase 51 family.</text>
</comment>
<dbReference type="Pfam" id="PF06964">
    <property type="entry name" value="Alpha-L-AF_C"/>
    <property type="match status" value="1"/>
</dbReference>
<evidence type="ECO:0000313" key="10">
    <source>
        <dbReference type="EMBL" id="QBE94709.1"/>
    </source>
</evidence>
<evidence type="ECO:0000256" key="8">
    <source>
        <dbReference type="ARBA" id="ARBA00023295"/>
    </source>
</evidence>
<dbReference type="SUPFAM" id="SSF51011">
    <property type="entry name" value="Glycosyl hydrolase domain"/>
    <property type="match status" value="1"/>
</dbReference>
<comment type="subunit">
    <text evidence="4">Homohexamer; trimer of dimers.</text>
</comment>
<evidence type="ECO:0000256" key="1">
    <source>
        <dbReference type="ARBA" id="ARBA00001462"/>
    </source>
</evidence>
<dbReference type="SMART" id="SM00813">
    <property type="entry name" value="Alpha-L-AF_C"/>
    <property type="match status" value="1"/>
</dbReference>
<dbReference type="KEGG" id="bpro:PMF13cell1_00202"/>
<evidence type="ECO:0000256" key="3">
    <source>
        <dbReference type="ARBA" id="ARBA00007186"/>
    </source>
</evidence>
<dbReference type="RefSeq" id="WP_130179513.1">
    <property type="nucleotide sequence ID" value="NZ_CP035945.1"/>
</dbReference>
<dbReference type="Pfam" id="PF22848">
    <property type="entry name" value="ASD1_dom"/>
    <property type="match status" value="1"/>
</dbReference>
<dbReference type="Proteomes" id="UP000289794">
    <property type="component" value="Chromosome"/>
</dbReference>
<dbReference type="Gene3D" id="2.60.40.1180">
    <property type="entry name" value="Golgi alpha-mannosidase II"/>
    <property type="match status" value="1"/>
</dbReference>
<proteinExistence type="inferred from homology"/>
<dbReference type="EC" id="3.2.1.55" evidence="5"/>
<dbReference type="GO" id="GO:0000272">
    <property type="term" value="P:polysaccharide catabolic process"/>
    <property type="evidence" value="ECO:0007669"/>
    <property type="project" value="TreeGrafter"/>
</dbReference>
<dbReference type="InterPro" id="IPR013780">
    <property type="entry name" value="Glyco_hydro_b"/>
</dbReference>
<evidence type="ECO:0000313" key="11">
    <source>
        <dbReference type="Proteomes" id="UP000289794"/>
    </source>
</evidence>
<dbReference type="PANTHER" id="PTHR43576:SF3">
    <property type="entry name" value="ALPHA-L-ARABINOFURANOSIDASE C"/>
    <property type="match status" value="1"/>
</dbReference>
<evidence type="ECO:0000259" key="9">
    <source>
        <dbReference type="SMART" id="SM00813"/>
    </source>
</evidence>
<keyword evidence="8 10" id="KW-0326">Glycosidase</keyword>
<evidence type="ECO:0000256" key="2">
    <source>
        <dbReference type="ARBA" id="ARBA00004881"/>
    </source>
</evidence>
<protein>
    <recommendedName>
        <fullName evidence="5">non-reducing end alpha-L-arabinofuranosidase</fullName>
        <ecNumber evidence="5">3.2.1.55</ecNumber>
    </recommendedName>
</protein>
<name>A0A4P6LS72_9FIRM</name>
<dbReference type="AlphaFoldDB" id="A0A4P6LS72"/>
<dbReference type="EMBL" id="CP035945">
    <property type="protein sequence ID" value="QBE94709.1"/>
    <property type="molecule type" value="Genomic_DNA"/>
</dbReference>
<accession>A0A4P6LS72</accession>
<dbReference type="InterPro" id="IPR010720">
    <property type="entry name" value="Alpha-L-AF_C"/>
</dbReference>
<organism evidence="10 11">
    <name type="scientific">Blautia producta</name>
    <dbReference type="NCBI Taxonomy" id="33035"/>
    <lineage>
        <taxon>Bacteria</taxon>
        <taxon>Bacillati</taxon>
        <taxon>Bacillota</taxon>
        <taxon>Clostridia</taxon>
        <taxon>Lachnospirales</taxon>
        <taxon>Lachnospiraceae</taxon>
        <taxon>Blautia</taxon>
    </lineage>
</organism>
<comment type="pathway">
    <text evidence="2">Glycan metabolism.</text>
</comment>
<dbReference type="PANTHER" id="PTHR43576">
    <property type="entry name" value="ALPHA-L-ARABINOFURANOSIDASE C-RELATED"/>
    <property type="match status" value="1"/>
</dbReference>
<evidence type="ECO:0000256" key="6">
    <source>
        <dbReference type="ARBA" id="ARBA00022801"/>
    </source>
</evidence>
<feature type="domain" description="Alpha-L-arabinofuranosidase C-terminal" evidence="9">
    <location>
        <begin position="281"/>
        <end position="490"/>
    </location>
</feature>
<gene>
    <name evidence="10" type="primary">abfA</name>
    <name evidence="10" type="ORF">PMF13cell1_00202</name>
</gene>
<dbReference type="Gene3D" id="3.20.20.80">
    <property type="entry name" value="Glycosidases"/>
    <property type="match status" value="1"/>
</dbReference>
<dbReference type="InterPro" id="IPR055235">
    <property type="entry name" value="ASD1_cat"/>
</dbReference>
<dbReference type="GO" id="GO:0046373">
    <property type="term" value="P:L-arabinose metabolic process"/>
    <property type="evidence" value="ECO:0007669"/>
    <property type="project" value="InterPro"/>
</dbReference>
<dbReference type="GO" id="GO:0046556">
    <property type="term" value="F:alpha-L-arabinofuranosidase activity"/>
    <property type="evidence" value="ECO:0007669"/>
    <property type="project" value="UniProtKB-EC"/>
</dbReference>